<keyword evidence="13" id="KW-1185">Reference proteome</keyword>
<feature type="region of interest" description="Disordered" evidence="9">
    <location>
        <begin position="218"/>
        <end position="239"/>
    </location>
</feature>
<dbReference type="Pfam" id="PF05572">
    <property type="entry name" value="Peptidase_M43"/>
    <property type="match status" value="1"/>
</dbReference>
<evidence type="ECO:0000256" key="5">
    <source>
        <dbReference type="ARBA" id="ARBA00022801"/>
    </source>
</evidence>
<evidence type="ECO:0000256" key="9">
    <source>
        <dbReference type="SAM" id="MobiDB-lite"/>
    </source>
</evidence>
<keyword evidence="6" id="KW-0862">Zinc</keyword>
<dbReference type="GO" id="GO:0008237">
    <property type="term" value="F:metallopeptidase activity"/>
    <property type="evidence" value="ECO:0007669"/>
    <property type="project" value="UniProtKB-KW"/>
</dbReference>
<keyword evidence="8" id="KW-1015">Disulfide bond</keyword>
<evidence type="ECO:0000256" key="2">
    <source>
        <dbReference type="ARBA" id="ARBA00022670"/>
    </source>
</evidence>
<evidence type="ECO:0000256" key="7">
    <source>
        <dbReference type="ARBA" id="ARBA00023049"/>
    </source>
</evidence>
<sequence>MRSHLLLASVGLLAAAGDPHEAFDCGTNTDHASEDFLNTIASLHDKSNSGSPAARAAALAAAKSSITNAMPSAQLDALNAAYKPYDITFNLINVTWNTNDAWAVGDKPADNDMKKMLRQGTYRTLNLYFQTDLAGGILGCCTLPSNVANGKADASVYFNDGCNVNAATMPAGSMNGYNSGKTAVHETGHWLGLLHTFEGYSCDGPGDYIDDTTPKATATDGCPTEPEKVSCPGKQGSEEGDPIHNYMDYSVDACYEGFTAKQMDRMRSMWGMYRDWN</sequence>
<dbReference type="GO" id="GO:0046872">
    <property type="term" value="F:metal ion binding"/>
    <property type="evidence" value="ECO:0007669"/>
    <property type="project" value="UniProtKB-KW"/>
</dbReference>
<evidence type="ECO:0000256" key="1">
    <source>
        <dbReference type="ARBA" id="ARBA00008721"/>
    </source>
</evidence>
<evidence type="ECO:0000256" key="4">
    <source>
        <dbReference type="ARBA" id="ARBA00022729"/>
    </source>
</evidence>
<accession>A0A6A7A077</accession>
<dbReference type="PANTHER" id="PTHR47466:SF1">
    <property type="entry name" value="METALLOPROTEASE MEP1 (AFU_ORTHOLOGUE AFUA_1G07730)-RELATED"/>
    <property type="match status" value="1"/>
</dbReference>
<dbReference type="CDD" id="cd04275">
    <property type="entry name" value="ZnMc_pappalysin_like"/>
    <property type="match status" value="1"/>
</dbReference>
<evidence type="ECO:0000313" key="13">
    <source>
        <dbReference type="Proteomes" id="UP000799424"/>
    </source>
</evidence>
<evidence type="ECO:0000256" key="3">
    <source>
        <dbReference type="ARBA" id="ARBA00022723"/>
    </source>
</evidence>
<feature type="signal peptide" evidence="10">
    <location>
        <begin position="1"/>
        <end position="22"/>
    </location>
</feature>
<evidence type="ECO:0000256" key="8">
    <source>
        <dbReference type="ARBA" id="ARBA00023157"/>
    </source>
</evidence>
<proteinExistence type="inferred from homology"/>
<evidence type="ECO:0000259" key="11">
    <source>
        <dbReference type="Pfam" id="PF05572"/>
    </source>
</evidence>
<reference evidence="12" key="1">
    <citation type="journal article" date="2020" name="Stud. Mycol.">
        <title>101 Dothideomycetes genomes: a test case for predicting lifestyles and emergence of pathogens.</title>
        <authorList>
            <person name="Haridas S."/>
            <person name="Albert R."/>
            <person name="Binder M."/>
            <person name="Bloem J."/>
            <person name="Labutti K."/>
            <person name="Salamov A."/>
            <person name="Andreopoulos B."/>
            <person name="Baker S."/>
            <person name="Barry K."/>
            <person name="Bills G."/>
            <person name="Bluhm B."/>
            <person name="Cannon C."/>
            <person name="Castanera R."/>
            <person name="Culley D."/>
            <person name="Daum C."/>
            <person name="Ezra D."/>
            <person name="Gonzalez J."/>
            <person name="Henrissat B."/>
            <person name="Kuo A."/>
            <person name="Liang C."/>
            <person name="Lipzen A."/>
            <person name="Lutzoni F."/>
            <person name="Magnuson J."/>
            <person name="Mondo S."/>
            <person name="Nolan M."/>
            <person name="Ohm R."/>
            <person name="Pangilinan J."/>
            <person name="Park H.-J."/>
            <person name="Ramirez L."/>
            <person name="Alfaro M."/>
            <person name="Sun H."/>
            <person name="Tritt A."/>
            <person name="Yoshinaga Y."/>
            <person name="Zwiers L.-H."/>
            <person name="Turgeon B."/>
            <person name="Goodwin S."/>
            <person name="Spatafora J."/>
            <person name="Crous P."/>
            <person name="Grigoriev I."/>
        </authorList>
    </citation>
    <scope>NUCLEOTIDE SEQUENCE</scope>
    <source>
        <strain evidence="12">CBS 113818</strain>
    </source>
</reference>
<gene>
    <name evidence="12" type="ORF">CC86DRAFT_394169</name>
</gene>
<dbReference type="SUPFAM" id="SSF55486">
    <property type="entry name" value="Metalloproteases ('zincins'), catalytic domain"/>
    <property type="match status" value="1"/>
</dbReference>
<keyword evidence="3" id="KW-0479">Metal-binding</keyword>
<keyword evidence="4 10" id="KW-0732">Signal</keyword>
<evidence type="ECO:0000313" key="12">
    <source>
        <dbReference type="EMBL" id="KAF2826097.1"/>
    </source>
</evidence>
<dbReference type="PANTHER" id="PTHR47466">
    <property type="match status" value="1"/>
</dbReference>
<evidence type="ECO:0000256" key="10">
    <source>
        <dbReference type="SAM" id="SignalP"/>
    </source>
</evidence>
<feature type="chain" id="PRO_5025366584" description="Peptidase M43 pregnancy-associated plasma-A domain-containing protein" evidence="10">
    <location>
        <begin position="23"/>
        <end position="277"/>
    </location>
</feature>
<keyword evidence="2" id="KW-0645">Protease</keyword>
<dbReference type="EMBL" id="MU006226">
    <property type="protein sequence ID" value="KAF2826097.1"/>
    <property type="molecule type" value="Genomic_DNA"/>
</dbReference>
<keyword evidence="5" id="KW-0378">Hydrolase</keyword>
<dbReference type="InterPro" id="IPR024079">
    <property type="entry name" value="MetalloPept_cat_dom_sf"/>
</dbReference>
<dbReference type="AlphaFoldDB" id="A0A6A7A077"/>
<dbReference type="OrthoDB" id="536211at2759"/>
<comment type="similarity">
    <text evidence="1">Belongs to the peptidase M43B family.</text>
</comment>
<feature type="domain" description="Peptidase M43 pregnancy-associated plasma-A" evidence="11">
    <location>
        <begin position="122"/>
        <end position="268"/>
    </location>
</feature>
<dbReference type="GO" id="GO:0006508">
    <property type="term" value="P:proteolysis"/>
    <property type="evidence" value="ECO:0007669"/>
    <property type="project" value="UniProtKB-KW"/>
</dbReference>
<dbReference type="Gene3D" id="3.40.390.10">
    <property type="entry name" value="Collagenase (Catalytic Domain)"/>
    <property type="match status" value="1"/>
</dbReference>
<protein>
    <recommendedName>
        <fullName evidence="11">Peptidase M43 pregnancy-associated plasma-A domain-containing protein</fullName>
    </recommendedName>
</protein>
<name>A0A6A7A077_9PLEO</name>
<dbReference type="InterPro" id="IPR008754">
    <property type="entry name" value="Peptidase_M43"/>
</dbReference>
<keyword evidence="7" id="KW-0482">Metalloprotease</keyword>
<evidence type="ECO:0000256" key="6">
    <source>
        <dbReference type="ARBA" id="ARBA00022833"/>
    </source>
</evidence>
<dbReference type="Proteomes" id="UP000799424">
    <property type="component" value="Unassembled WGS sequence"/>
</dbReference>
<organism evidence="12 13">
    <name type="scientific">Ophiobolus disseminans</name>
    <dbReference type="NCBI Taxonomy" id="1469910"/>
    <lineage>
        <taxon>Eukaryota</taxon>
        <taxon>Fungi</taxon>
        <taxon>Dikarya</taxon>
        <taxon>Ascomycota</taxon>
        <taxon>Pezizomycotina</taxon>
        <taxon>Dothideomycetes</taxon>
        <taxon>Pleosporomycetidae</taxon>
        <taxon>Pleosporales</taxon>
        <taxon>Pleosporineae</taxon>
        <taxon>Phaeosphaeriaceae</taxon>
        <taxon>Ophiobolus</taxon>
    </lineage>
</organism>